<name>A0A1H9L939_9GAMM</name>
<accession>A0A1H9L939</accession>
<sequence>MIRFRPSHGAVFVGAVGLLLLTACQKGGPVGEGQGPKSVRVQYGGDASVNSLRTVECATFGLNAIATFDGDRGKTDSAVTSRVTWSSSNPGVIDVSNGDIPVAPGSSSYYPAGTVIARTVGSAVIRADYAGLSNGFSVSALPISSARIAPALTRMAPDSNTTFKLYVQAQTDQLEQDLTSSAVWSLPGSSPAAQVSSGSTVKAATEPLDSAFTLEAKLYTCDRDVTQTMSLGEVDHLQLSYEQPTSTSDVPLLIGDLIRVDAVFKDSSAPLQNLSGQVETDAQALGYNPGIATISTTSTTTVTVGGVTRLEPNQYLLVTGNSSALDSPIAFQVRYDKTVLDLKAATRVFTFQNIDLVDMRVDASTATLQFPALGKLNAYATFKGEGFERPISRYVNWTVADATLLAVSNGLDGGLLTPANLAGDTTVYTKVNSTAAAIPEQTTRVTVKSQQ</sequence>
<protein>
    <recommendedName>
        <fullName evidence="3">Ig-like domain-containing protein</fullName>
    </recommendedName>
</protein>
<dbReference type="PROSITE" id="PS51257">
    <property type="entry name" value="PROKAR_LIPOPROTEIN"/>
    <property type="match status" value="1"/>
</dbReference>
<dbReference type="RefSeq" id="WP_093289066.1">
    <property type="nucleotide sequence ID" value="NZ_FOFS01000015.1"/>
</dbReference>
<dbReference type="STRING" id="489703.SAMN04488038_11572"/>
<dbReference type="Proteomes" id="UP000199233">
    <property type="component" value="Unassembled WGS sequence"/>
</dbReference>
<dbReference type="EMBL" id="FOFS01000015">
    <property type="protein sequence ID" value="SER07914.1"/>
    <property type="molecule type" value="Genomic_DNA"/>
</dbReference>
<evidence type="ECO:0008006" key="3">
    <source>
        <dbReference type="Google" id="ProtNLM"/>
    </source>
</evidence>
<organism evidence="1 2">
    <name type="scientific">Solimonas aquatica</name>
    <dbReference type="NCBI Taxonomy" id="489703"/>
    <lineage>
        <taxon>Bacteria</taxon>
        <taxon>Pseudomonadati</taxon>
        <taxon>Pseudomonadota</taxon>
        <taxon>Gammaproteobacteria</taxon>
        <taxon>Nevskiales</taxon>
        <taxon>Nevskiaceae</taxon>
        <taxon>Solimonas</taxon>
    </lineage>
</organism>
<evidence type="ECO:0000313" key="2">
    <source>
        <dbReference type="Proteomes" id="UP000199233"/>
    </source>
</evidence>
<proteinExistence type="predicted"/>
<evidence type="ECO:0000313" key="1">
    <source>
        <dbReference type="EMBL" id="SER07914.1"/>
    </source>
</evidence>
<keyword evidence="2" id="KW-1185">Reference proteome</keyword>
<dbReference type="OrthoDB" id="7055151at2"/>
<dbReference type="Gene3D" id="2.60.40.1080">
    <property type="match status" value="2"/>
</dbReference>
<reference evidence="1 2" key="1">
    <citation type="submission" date="2016-10" db="EMBL/GenBank/DDBJ databases">
        <authorList>
            <person name="de Groot N.N."/>
        </authorList>
    </citation>
    <scope>NUCLEOTIDE SEQUENCE [LARGE SCALE GENOMIC DNA]</scope>
    <source>
        <strain evidence="1 2">DSM 25927</strain>
    </source>
</reference>
<dbReference type="AlphaFoldDB" id="A0A1H9L939"/>
<gene>
    <name evidence="1" type="ORF">SAMN04488038_11572</name>
</gene>